<evidence type="ECO:0000256" key="1">
    <source>
        <dbReference type="ARBA" id="ARBA00004141"/>
    </source>
</evidence>
<evidence type="ECO:0000256" key="5">
    <source>
        <dbReference type="ARBA" id="ARBA00023251"/>
    </source>
</evidence>
<dbReference type="PANTHER" id="PTHR43027">
    <property type="entry name" value="DOXORUBICIN RESISTANCE ABC TRANSPORTER PERMEASE PROTEIN DRRC-RELATED"/>
    <property type="match status" value="1"/>
</dbReference>
<feature type="transmembrane region" description="Helical" evidence="6">
    <location>
        <begin position="71"/>
        <end position="92"/>
    </location>
</feature>
<dbReference type="RefSeq" id="WP_204060390.1">
    <property type="nucleotide sequence ID" value="NZ_BAAAGP010000025.1"/>
</dbReference>
<feature type="transmembrane region" description="Helical" evidence="6">
    <location>
        <begin position="233"/>
        <end position="253"/>
    </location>
</feature>
<comment type="subcellular location">
    <subcellularLocation>
        <location evidence="6">Cell membrane</location>
        <topology evidence="6">Multi-pass membrane protein</topology>
    </subcellularLocation>
    <subcellularLocation>
        <location evidence="1">Membrane</location>
        <topology evidence="1">Multi-pass membrane protein</topology>
    </subcellularLocation>
</comment>
<feature type="transmembrane region" description="Helical" evidence="6">
    <location>
        <begin position="112"/>
        <end position="137"/>
    </location>
</feature>
<evidence type="ECO:0000256" key="6">
    <source>
        <dbReference type="RuleBase" id="RU361157"/>
    </source>
</evidence>
<comment type="caution">
    <text evidence="8">The sequence shown here is derived from an EMBL/GenBank/DDBJ whole genome shotgun (WGS) entry which is preliminary data.</text>
</comment>
<name>A0ABQ4G886_9ACTN</name>
<gene>
    <name evidence="8" type="ORF">Mco01_62730</name>
</gene>
<reference evidence="8 9" key="1">
    <citation type="submission" date="2021-01" db="EMBL/GenBank/DDBJ databases">
        <title>Whole genome shotgun sequence of Microbispora corallina NBRC 16416.</title>
        <authorList>
            <person name="Komaki H."/>
            <person name="Tamura T."/>
        </authorList>
    </citation>
    <scope>NUCLEOTIDE SEQUENCE [LARGE SCALE GENOMIC DNA]</scope>
    <source>
        <strain evidence="8 9">NBRC 16416</strain>
    </source>
</reference>
<feature type="transmembrane region" description="Helical" evidence="6">
    <location>
        <begin position="28"/>
        <end position="51"/>
    </location>
</feature>
<keyword evidence="3 6" id="KW-1133">Transmembrane helix</keyword>
<comment type="similarity">
    <text evidence="6">Belongs to the ABC-2 integral membrane protein family.</text>
</comment>
<keyword evidence="4 6" id="KW-0472">Membrane</keyword>
<dbReference type="EMBL" id="BOOC01000036">
    <property type="protein sequence ID" value="GIH43273.1"/>
    <property type="molecule type" value="Genomic_DNA"/>
</dbReference>
<dbReference type="InterPro" id="IPR013525">
    <property type="entry name" value="ABC2_TM"/>
</dbReference>
<keyword evidence="6" id="KW-1003">Cell membrane</keyword>
<dbReference type="PROSITE" id="PS51012">
    <property type="entry name" value="ABC_TM2"/>
    <property type="match status" value="1"/>
</dbReference>
<feature type="transmembrane region" description="Helical" evidence="6">
    <location>
        <begin position="149"/>
        <end position="170"/>
    </location>
</feature>
<evidence type="ECO:0000256" key="3">
    <source>
        <dbReference type="ARBA" id="ARBA00022989"/>
    </source>
</evidence>
<evidence type="ECO:0000256" key="2">
    <source>
        <dbReference type="ARBA" id="ARBA00022692"/>
    </source>
</evidence>
<evidence type="ECO:0000259" key="7">
    <source>
        <dbReference type="PROSITE" id="PS51012"/>
    </source>
</evidence>
<dbReference type="Proteomes" id="UP000603904">
    <property type="component" value="Unassembled WGS sequence"/>
</dbReference>
<dbReference type="PIRSF" id="PIRSF006648">
    <property type="entry name" value="DrrB"/>
    <property type="match status" value="1"/>
</dbReference>
<sequence length="256" mass="26631">MTAHAAFVPARLARLAGVEARLFLREPVAVFFAVLLPAALLLVLGFSIPGFRDPDPALGGQRVVDVQLPGMMVLLSVVTLALSTLPTALVVYRERGVLRRMSTTPVRPSALLGAQLVVNAVVAAAATALTLALGHVLLGTPFPRAPLGFAAVFTLGCLAMFAIGLCLAAVSPNSRVVQGAGAAVMFPLLFLAGMWLPRPLMPEVLRRISDVTPTGAFGQGLLDALDGHGLQPLHLAVLAGWAAAAGLGAARLFRWE</sequence>
<keyword evidence="6" id="KW-0813">Transport</keyword>
<evidence type="ECO:0000313" key="8">
    <source>
        <dbReference type="EMBL" id="GIH43273.1"/>
    </source>
</evidence>
<dbReference type="InterPro" id="IPR000412">
    <property type="entry name" value="ABC_2_transport"/>
</dbReference>
<keyword evidence="5" id="KW-0046">Antibiotic resistance</keyword>
<feature type="domain" description="ABC transmembrane type-2" evidence="7">
    <location>
        <begin position="28"/>
        <end position="256"/>
    </location>
</feature>
<dbReference type="InterPro" id="IPR047817">
    <property type="entry name" value="ABC2_TM_bact-type"/>
</dbReference>
<evidence type="ECO:0000313" key="9">
    <source>
        <dbReference type="Proteomes" id="UP000603904"/>
    </source>
</evidence>
<keyword evidence="9" id="KW-1185">Reference proteome</keyword>
<proteinExistence type="inferred from homology"/>
<keyword evidence="2 6" id="KW-0812">Transmembrane</keyword>
<dbReference type="Pfam" id="PF01061">
    <property type="entry name" value="ABC2_membrane"/>
    <property type="match status" value="1"/>
</dbReference>
<protein>
    <recommendedName>
        <fullName evidence="6">Transport permease protein</fullName>
    </recommendedName>
</protein>
<feature type="transmembrane region" description="Helical" evidence="6">
    <location>
        <begin position="177"/>
        <end position="196"/>
    </location>
</feature>
<organism evidence="8 9">
    <name type="scientific">Microbispora corallina</name>
    <dbReference type="NCBI Taxonomy" id="83302"/>
    <lineage>
        <taxon>Bacteria</taxon>
        <taxon>Bacillati</taxon>
        <taxon>Actinomycetota</taxon>
        <taxon>Actinomycetes</taxon>
        <taxon>Streptosporangiales</taxon>
        <taxon>Streptosporangiaceae</taxon>
        <taxon>Microbispora</taxon>
    </lineage>
</organism>
<dbReference type="PANTHER" id="PTHR43027:SF2">
    <property type="entry name" value="TRANSPORT PERMEASE PROTEIN"/>
    <property type="match status" value="1"/>
</dbReference>
<evidence type="ECO:0000256" key="4">
    <source>
        <dbReference type="ARBA" id="ARBA00023136"/>
    </source>
</evidence>
<dbReference type="InterPro" id="IPR052902">
    <property type="entry name" value="ABC-2_transporter"/>
</dbReference>
<accession>A0ABQ4G886</accession>